<dbReference type="AlphaFoldDB" id="A0A8X6PAM2"/>
<dbReference type="OrthoDB" id="8064578at2759"/>
<dbReference type="EMBL" id="BMAW01121663">
    <property type="protein sequence ID" value="GFT95057.1"/>
    <property type="molecule type" value="Genomic_DNA"/>
</dbReference>
<evidence type="ECO:0000256" key="1">
    <source>
        <dbReference type="SAM" id="MobiDB-lite"/>
    </source>
</evidence>
<reference evidence="2" key="1">
    <citation type="submission" date="2020-08" db="EMBL/GenBank/DDBJ databases">
        <title>Multicomponent nature underlies the extraordinary mechanical properties of spider dragline silk.</title>
        <authorList>
            <person name="Kono N."/>
            <person name="Nakamura H."/>
            <person name="Mori M."/>
            <person name="Yoshida Y."/>
            <person name="Ohtoshi R."/>
            <person name="Malay A.D."/>
            <person name="Moran D.A.P."/>
            <person name="Tomita M."/>
            <person name="Numata K."/>
            <person name="Arakawa K."/>
        </authorList>
    </citation>
    <scope>NUCLEOTIDE SEQUENCE</scope>
</reference>
<evidence type="ECO:0000313" key="3">
    <source>
        <dbReference type="EMBL" id="GFT95057.1"/>
    </source>
</evidence>
<organism evidence="2 4">
    <name type="scientific">Nephila pilipes</name>
    <name type="common">Giant wood spider</name>
    <name type="synonym">Nephila maculata</name>
    <dbReference type="NCBI Taxonomy" id="299642"/>
    <lineage>
        <taxon>Eukaryota</taxon>
        <taxon>Metazoa</taxon>
        <taxon>Ecdysozoa</taxon>
        <taxon>Arthropoda</taxon>
        <taxon>Chelicerata</taxon>
        <taxon>Arachnida</taxon>
        <taxon>Araneae</taxon>
        <taxon>Araneomorphae</taxon>
        <taxon>Entelegynae</taxon>
        <taxon>Araneoidea</taxon>
        <taxon>Nephilidae</taxon>
        <taxon>Nephila</taxon>
    </lineage>
</organism>
<sequence length="133" mass="15052">MEFVTLPENKQNSTLSENTSTDLDDVTKREATSSDSQTKPEVSDNCDLLPPRRSFNHHAPGRPRILRTGKRGRPKKEYGQVPIITDCFETSSSVQEVLAGPNKIAWKNAMKEEHEALTKENAWTLVPRPKHKK</sequence>
<dbReference type="Proteomes" id="UP000887013">
    <property type="component" value="Unassembled WGS sequence"/>
</dbReference>
<dbReference type="EMBL" id="BMAW01067657">
    <property type="protein sequence ID" value="GFT60842.1"/>
    <property type="molecule type" value="Genomic_DNA"/>
</dbReference>
<accession>A0A8X6PAM2</accession>
<feature type="compositionally biased region" description="Basic residues" evidence="1">
    <location>
        <begin position="54"/>
        <end position="74"/>
    </location>
</feature>
<feature type="non-terminal residue" evidence="2">
    <location>
        <position position="133"/>
    </location>
</feature>
<name>A0A8X6PAM2_NEPPI</name>
<evidence type="ECO:0000313" key="2">
    <source>
        <dbReference type="EMBL" id="GFT60842.1"/>
    </source>
</evidence>
<comment type="caution">
    <text evidence="2">The sequence shown here is derived from an EMBL/GenBank/DDBJ whole genome shotgun (WGS) entry which is preliminary data.</text>
</comment>
<protein>
    <submittedName>
        <fullName evidence="2">Uncharacterized protein</fullName>
    </submittedName>
</protein>
<keyword evidence="4" id="KW-1185">Reference proteome</keyword>
<feature type="region of interest" description="Disordered" evidence="1">
    <location>
        <begin position="1"/>
        <end position="76"/>
    </location>
</feature>
<proteinExistence type="predicted"/>
<feature type="compositionally biased region" description="Polar residues" evidence="1">
    <location>
        <begin position="8"/>
        <end position="21"/>
    </location>
</feature>
<gene>
    <name evidence="2" type="ORF">NPIL_16711</name>
    <name evidence="3" type="ORF">NPIL_439401</name>
</gene>
<evidence type="ECO:0000313" key="4">
    <source>
        <dbReference type="Proteomes" id="UP000887013"/>
    </source>
</evidence>